<evidence type="ECO:0000256" key="2">
    <source>
        <dbReference type="ARBA" id="ARBA00005551"/>
    </source>
</evidence>
<feature type="transmembrane region" description="Helical" evidence="8">
    <location>
        <begin position="56"/>
        <end position="74"/>
    </location>
</feature>
<dbReference type="InterPro" id="IPR038770">
    <property type="entry name" value="Na+/solute_symporter_sf"/>
</dbReference>
<evidence type="ECO:0000256" key="6">
    <source>
        <dbReference type="ARBA" id="ARBA00023136"/>
    </source>
</evidence>
<dbReference type="EMBL" id="UZWD01000005">
    <property type="protein sequence ID" value="VDS03335.1"/>
    <property type="molecule type" value="Genomic_DNA"/>
</dbReference>
<feature type="transmembrane region" description="Helical" evidence="8">
    <location>
        <begin position="382"/>
        <end position="401"/>
    </location>
</feature>
<feature type="transmembrane region" description="Helical" evidence="8">
    <location>
        <begin position="86"/>
        <end position="106"/>
    </location>
</feature>
<keyword evidence="6 8" id="KW-0472">Membrane</keyword>
<accession>A0A3S4EJK3</accession>
<dbReference type="Gene3D" id="3.40.50.720">
    <property type="entry name" value="NAD(P)-binding Rossmann-like Domain"/>
    <property type="match status" value="1"/>
</dbReference>
<comment type="similarity">
    <text evidence="2">Belongs to the monovalent cation:proton antiporter 2 (CPA2) transporter (TC 2.A.37) family.</text>
</comment>
<evidence type="ECO:0000259" key="9">
    <source>
        <dbReference type="PROSITE" id="PS51201"/>
    </source>
</evidence>
<evidence type="ECO:0000256" key="7">
    <source>
        <dbReference type="SAM" id="MobiDB-lite"/>
    </source>
</evidence>
<reference evidence="10 11" key="1">
    <citation type="submission" date="2018-12" db="EMBL/GenBank/DDBJ databases">
        <authorList>
            <person name="Criscuolo A."/>
        </authorList>
    </citation>
    <scope>NUCLEOTIDE SEQUENCE [LARGE SCALE GENOMIC DNA]</scope>
    <source>
        <strain evidence="10">ACIP1116281</strain>
    </source>
</reference>
<keyword evidence="5 8" id="KW-1133">Transmembrane helix</keyword>
<feature type="transmembrane region" description="Helical" evidence="8">
    <location>
        <begin position="241"/>
        <end position="274"/>
    </location>
</feature>
<dbReference type="GO" id="GO:0006813">
    <property type="term" value="P:potassium ion transport"/>
    <property type="evidence" value="ECO:0007669"/>
    <property type="project" value="InterPro"/>
</dbReference>
<keyword evidence="3" id="KW-0813">Transport</keyword>
<evidence type="ECO:0000256" key="3">
    <source>
        <dbReference type="ARBA" id="ARBA00022448"/>
    </source>
</evidence>
<comment type="subcellular location">
    <subcellularLocation>
        <location evidence="1">Membrane</location>
        <topology evidence="1">Multi-pass membrane protein</topology>
    </subcellularLocation>
</comment>
<feature type="compositionally biased region" description="Basic and acidic residues" evidence="7">
    <location>
        <begin position="799"/>
        <end position="817"/>
    </location>
</feature>
<evidence type="ECO:0000313" key="11">
    <source>
        <dbReference type="Proteomes" id="UP000268844"/>
    </source>
</evidence>
<evidence type="ECO:0000256" key="8">
    <source>
        <dbReference type="SAM" id="Phobius"/>
    </source>
</evidence>
<dbReference type="PANTHER" id="PTHR42751">
    <property type="entry name" value="SODIUM/HYDROGEN EXCHANGER FAMILY/TRKA DOMAIN PROTEIN"/>
    <property type="match status" value="1"/>
</dbReference>
<dbReference type="AlphaFoldDB" id="A0A3S4EJK3"/>
<evidence type="ECO:0000256" key="5">
    <source>
        <dbReference type="ARBA" id="ARBA00022989"/>
    </source>
</evidence>
<feature type="region of interest" description="Disordered" evidence="7">
    <location>
        <begin position="774"/>
        <end position="830"/>
    </location>
</feature>
<feature type="transmembrane region" description="Helical" evidence="8">
    <location>
        <begin position="33"/>
        <end position="50"/>
    </location>
</feature>
<proteinExistence type="inferred from homology"/>
<gene>
    <name evidence="10" type="primary">ybaL</name>
    <name evidence="10" type="ORF">DEVEQU_00455</name>
</gene>
<feature type="transmembrane region" description="Helical" evidence="8">
    <location>
        <begin position="353"/>
        <end position="375"/>
    </location>
</feature>
<evidence type="ECO:0000256" key="4">
    <source>
        <dbReference type="ARBA" id="ARBA00022692"/>
    </source>
</evidence>
<dbReference type="InterPro" id="IPR006153">
    <property type="entry name" value="Cation/H_exchanger_TM"/>
</dbReference>
<dbReference type="GO" id="GO:0015297">
    <property type="term" value="F:antiporter activity"/>
    <property type="evidence" value="ECO:0007669"/>
    <property type="project" value="InterPro"/>
</dbReference>
<dbReference type="Proteomes" id="UP000268844">
    <property type="component" value="Unassembled WGS sequence"/>
</dbReference>
<dbReference type="PROSITE" id="PS51201">
    <property type="entry name" value="RCK_N"/>
    <property type="match status" value="1"/>
</dbReference>
<dbReference type="PANTHER" id="PTHR42751:SF1">
    <property type="entry name" value="CATION_PROTON ANTIPORTER YBAL-RELATED"/>
    <property type="match status" value="1"/>
</dbReference>
<keyword evidence="4 8" id="KW-0812">Transmembrane</keyword>
<feature type="transmembrane region" description="Helical" evidence="8">
    <location>
        <begin position="294"/>
        <end position="313"/>
    </location>
</feature>
<organism evidence="10 11">
    <name type="scientific">Devosia equisanguinis</name>
    <dbReference type="NCBI Taxonomy" id="2490941"/>
    <lineage>
        <taxon>Bacteria</taxon>
        <taxon>Pseudomonadati</taxon>
        <taxon>Pseudomonadota</taxon>
        <taxon>Alphaproteobacteria</taxon>
        <taxon>Hyphomicrobiales</taxon>
        <taxon>Devosiaceae</taxon>
        <taxon>Devosia</taxon>
    </lineage>
</organism>
<feature type="transmembrane region" description="Helical" evidence="8">
    <location>
        <begin position="197"/>
        <end position="220"/>
    </location>
</feature>
<dbReference type="GO" id="GO:1902600">
    <property type="term" value="P:proton transmembrane transport"/>
    <property type="evidence" value="ECO:0007669"/>
    <property type="project" value="InterPro"/>
</dbReference>
<dbReference type="InterPro" id="IPR036291">
    <property type="entry name" value="NAD(P)-bd_dom_sf"/>
</dbReference>
<dbReference type="Pfam" id="PF00999">
    <property type="entry name" value="Na_H_Exchanger"/>
    <property type="match status" value="1"/>
</dbReference>
<dbReference type="Gene3D" id="1.20.1530.20">
    <property type="match status" value="1"/>
</dbReference>
<feature type="transmembrane region" description="Helical" evidence="8">
    <location>
        <begin position="320"/>
        <end position="341"/>
    </location>
</feature>
<dbReference type="SUPFAM" id="SSF51735">
    <property type="entry name" value="NAD(P)-binding Rossmann-fold domains"/>
    <property type="match status" value="1"/>
</dbReference>
<feature type="transmembrane region" description="Helical" evidence="8">
    <location>
        <begin position="154"/>
        <end position="177"/>
    </location>
</feature>
<evidence type="ECO:0000256" key="1">
    <source>
        <dbReference type="ARBA" id="ARBA00004141"/>
    </source>
</evidence>
<feature type="transmembrane region" description="Helical" evidence="8">
    <location>
        <begin position="112"/>
        <end position="133"/>
    </location>
</feature>
<feature type="transmembrane region" description="Helical" evidence="8">
    <location>
        <begin position="6"/>
        <end position="26"/>
    </location>
</feature>
<keyword evidence="11" id="KW-1185">Reference proteome</keyword>
<dbReference type="GO" id="GO:0016020">
    <property type="term" value="C:membrane"/>
    <property type="evidence" value="ECO:0007669"/>
    <property type="project" value="UniProtKB-SubCell"/>
</dbReference>
<feature type="compositionally biased region" description="Pro residues" evidence="7">
    <location>
        <begin position="820"/>
        <end position="830"/>
    </location>
</feature>
<name>A0A3S4EJK3_9HYPH</name>
<evidence type="ECO:0000313" key="10">
    <source>
        <dbReference type="EMBL" id="VDS03335.1"/>
    </source>
</evidence>
<feature type="region of interest" description="Disordered" evidence="7">
    <location>
        <begin position="431"/>
        <end position="467"/>
    </location>
</feature>
<sequence>MHHDTPLITTIVAGLVLAYIFGMIANRFRLPPLVGYLFAGILVGPYTPGFVADQALGAQLAELGVILLMFGVGLHFSLKDLMSVRALAIPGAVAQISFATLLGAGLGLMLGWSLGAALLFGLALSVASTVVLLKALQDRRLIESERGRIAVGWLIVEDLAMVLALVLVPAIAGLNGIDSGVHDPFVSFVERLIGTDIGIWGVLALTMVKVAAFVGFMLVVGRRLIPWALHGTAHTGSRELFRLAVLAIALGVALGSAVLFGVSLALGAFFAGMILSESELSHRAANETLPLRDAFSVLFFVSVGMLFDPTIILTDPLPVLATVFIIVIGKSLAAFAIVLAFRRPVGTALTISASLAQIGEFSFILASMGVALTILPQEGQDLILAGALISIVLNPLVFWGVELIRPAMEARFPSRAKPVATDADIRIEPDALSRAATGPATTDMPSEAAIDRGAPGADDDTGEPSQQKNHTILVGYGQVGRIVAAGIKAEGGGLVVIEDSDHDVAAARAEGFEVVFGNAASQDVLKLANLAEARSLLVAISNGFEAGSVCESGRKLNAGISIVARAYSEEEETFLRGCGATTVIRGEREIGKGILAFLRDEGTIVPPVPEEPKLPASENLLAKASLVAIEPVITAPMEAPAAEASSETVVAPVIEPETVTVLEAPLPTETAEAEVTSEPVAEFLPAADIIAIDTPIVGEAPATIDEIVPHVPVVEPENTAVVVEAVAIEPQSTIADVVDSATEPAVLAEASEAAVEPIATDDVVSTVDAEIIVDAEPESETQPPVEPEAGKALAPEAADVQRQDETEKEPDQPEDAAKPVVPPVEPEPKP</sequence>
<dbReference type="InterPro" id="IPR003148">
    <property type="entry name" value="RCK_N"/>
</dbReference>
<feature type="domain" description="RCK N-terminal" evidence="9">
    <location>
        <begin position="468"/>
        <end position="585"/>
    </location>
</feature>
<protein>
    <submittedName>
        <fullName evidence="10">Inner membrane protein YbaL</fullName>
    </submittedName>
</protein>
<dbReference type="Pfam" id="PF02254">
    <property type="entry name" value="TrkA_N"/>
    <property type="match status" value="1"/>
</dbReference>